<dbReference type="SUPFAM" id="SSF54001">
    <property type="entry name" value="Cysteine proteinases"/>
    <property type="match status" value="1"/>
</dbReference>
<comment type="caution">
    <text evidence="1">The sequence shown here is derived from an EMBL/GenBank/DDBJ whole genome shotgun (WGS) entry which is preliminary data.</text>
</comment>
<reference evidence="1 2" key="1">
    <citation type="submission" date="2020-03" db="EMBL/GenBank/DDBJ databases">
        <title>Genomic Encyclopedia of Type Strains, Phase IV (KMG-IV): sequencing the most valuable type-strain genomes for metagenomic binning, comparative biology and taxonomic classification.</title>
        <authorList>
            <person name="Goeker M."/>
        </authorList>
    </citation>
    <scope>NUCLEOTIDE SEQUENCE [LARGE SCALE GENOMIC DNA]</scope>
    <source>
        <strain evidence="1 2">DSM 105722</strain>
    </source>
</reference>
<dbReference type="EMBL" id="JAATLI010000019">
    <property type="protein sequence ID" value="NJC20567.1"/>
    <property type="molecule type" value="Genomic_DNA"/>
</dbReference>
<accession>A0A7X5YJ40</accession>
<evidence type="ECO:0008006" key="3">
    <source>
        <dbReference type="Google" id="ProtNLM"/>
    </source>
</evidence>
<dbReference type="Gene3D" id="3.90.1720.10">
    <property type="entry name" value="endopeptidase domain like (from Nostoc punctiforme)"/>
    <property type="match status" value="1"/>
</dbReference>
<dbReference type="RefSeq" id="WP_229128350.1">
    <property type="nucleotide sequence ID" value="NZ_BMPA01000018.1"/>
</dbReference>
<evidence type="ECO:0000313" key="1">
    <source>
        <dbReference type="EMBL" id="NJC20567.1"/>
    </source>
</evidence>
<dbReference type="Pfam" id="PF05708">
    <property type="entry name" value="Peptidase_C92"/>
    <property type="match status" value="1"/>
</dbReference>
<sequence>MMKKIILSLGVLLLTIALYAQKPFDLKTGDILFQTNKARTSFVKAIENVTTSLDDLNFSHVGVVLVEDGQVFVLEATQPDVCKTPLEKFLKQAKSVNGNPLVVVGRLKPKYQKSIPRAIEILKSFLGKPYDYVFLPDNDKYYCSEIIYLAFLRPNGKPIFKATPMSFKDKETGETSPLWKKHFERHKTPIPEGILGTSPGEMSRSKAIKIVHRYF</sequence>
<protein>
    <recommendedName>
        <fullName evidence="3">Permuted papain-like amidase enzyme, YaeF/YiiX, C92 family</fullName>
    </recommendedName>
</protein>
<dbReference type="InterPro" id="IPR038765">
    <property type="entry name" value="Papain-like_cys_pep_sf"/>
</dbReference>
<evidence type="ECO:0000313" key="2">
    <source>
        <dbReference type="Proteomes" id="UP000576368"/>
    </source>
</evidence>
<dbReference type="Proteomes" id="UP000576368">
    <property type="component" value="Unassembled WGS sequence"/>
</dbReference>
<proteinExistence type="predicted"/>
<organism evidence="1 2">
    <name type="scientific">Butyricimonas paravirosa</name>
    <dbReference type="NCBI Taxonomy" id="1472417"/>
    <lineage>
        <taxon>Bacteria</taxon>
        <taxon>Pseudomonadati</taxon>
        <taxon>Bacteroidota</taxon>
        <taxon>Bacteroidia</taxon>
        <taxon>Bacteroidales</taxon>
        <taxon>Odoribacteraceae</taxon>
        <taxon>Butyricimonas</taxon>
    </lineage>
</organism>
<dbReference type="InterPro" id="IPR024453">
    <property type="entry name" value="Peptidase_C92"/>
</dbReference>
<dbReference type="AlphaFoldDB" id="A0A7X5YJ40"/>
<name>A0A7X5YJ40_9BACT</name>
<gene>
    <name evidence="1" type="ORF">GGR15_004222</name>
</gene>
<dbReference type="GeneID" id="86892735"/>